<evidence type="ECO:0000256" key="2">
    <source>
        <dbReference type="SAM" id="MobiDB-lite"/>
    </source>
</evidence>
<feature type="region of interest" description="Disordered" evidence="2">
    <location>
        <begin position="68"/>
        <end position="130"/>
    </location>
</feature>
<proteinExistence type="predicted"/>
<accession>X6M7Z7</accession>
<organism evidence="3 4">
    <name type="scientific">Reticulomyxa filosa</name>
    <dbReference type="NCBI Taxonomy" id="46433"/>
    <lineage>
        <taxon>Eukaryota</taxon>
        <taxon>Sar</taxon>
        <taxon>Rhizaria</taxon>
        <taxon>Retaria</taxon>
        <taxon>Foraminifera</taxon>
        <taxon>Monothalamids</taxon>
        <taxon>Reticulomyxidae</taxon>
        <taxon>Reticulomyxa</taxon>
    </lineage>
</organism>
<feature type="non-terminal residue" evidence="3">
    <location>
        <position position="420"/>
    </location>
</feature>
<feature type="coiled-coil region" evidence="1">
    <location>
        <begin position="132"/>
        <end position="380"/>
    </location>
</feature>
<feature type="compositionally biased region" description="Basic and acidic residues" evidence="2">
    <location>
        <begin position="7"/>
        <end position="17"/>
    </location>
</feature>
<feature type="compositionally biased region" description="Basic and acidic residues" evidence="2">
    <location>
        <begin position="91"/>
        <end position="106"/>
    </location>
</feature>
<feature type="region of interest" description="Disordered" evidence="2">
    <location>
        <begin position="1"/>
        <end position="22"/>
    </location>
</feature>
<dbReference type="SUPFAM" id="SSF74924">
    <property type="entry name" value="Cap-Gly domain"/>
    <property type="match status" value="1"/>
</dbReference>
<dbReference type="InterPro" id="IPR036859">
    <property type="entry name" value="CAP-Gly_dom_sf"/>
</dbReference>
<reference evidence="3 4" key="1">
    <citation type="journal article" date="2013" name="Curr. Biol.">
        <title>The Genome of the Foraminiferan Reticulomyxa filosa.</title>
        <authorList>
            <person name="Glockner G."/>
            <person name="Hulsmann N."/>
            <person name="Schleicher M."/>
            <person name="Noegel A.A."/>
            <person name="Eichinger L."/>
            <person name="Gallinger C."/>
            <person name="Pawlowski J."/>
            <person name="Sierra R."/>
            <person name="Euteneuer U."/>
            <person name="Pillet L."/>
            <person name="Moustafa A."/>
            <person name="Platzer M."/>
            <person name="Groth M."/>
            <person name="Szafranski K."/>
            <person name="Schliwa M."/>
        </authorList>
    </citation>
    <scope>NUCLEOTIDE SEQUENCE [LARGE SCALE GENOMIC DNA]</scope>
</reference>
<dbReference type="AlphaFoldDB" id="X6M7Z7"/>
<dbReference type="EMBL" id="ASPP01024299">
    <property type="protein sequence ID" value="ETO09155.1"/>
    <property type="molecule type" value="Genomic_DNA"/>
</dbReference>
<keyword evidence="1" id="KW-0175">Coiled coil</keyword>
<name>X6M7Z7_RETFI</name>
<evidence type="ECO:0000313" key="4">
    <source>
        <dbReference type="Proteomes" id="UP000023152"/>
    </source>
</evidence>
<sequence length="420" mass="47102">MYLGVELEEKAGHHDGKPAGSKKRYFECRAGYGFMDLALRFKKVAGKTGGPSTPGGAAAKNINESIKKATGGSNAGKSTPVVIDSSSMDTSKSKKDAMTQTDEKGGETGAESGSNPISESSSSAAAMFQAHQQKLRQEIDGLYGQLKEKELKMQEMEDRVTEAEEVVERLSLEKEDMAVELRKVKDEAETWKCRYELCELELEETKEEQQVLKETFVADLANLNEKEAAYILLENETLKQSLQKLRQAVLQQIEKRNEDMLKLEMDNKKLVPLEEKVKKLESTEKELRQCQLIVEDLKHQIDSYADLQDMVVQLTEKNLDFEQQMQKLNTQLRSAQDLIDVLQRMDAENDRYVVDMREELTDVSQRLDHTTQELEKEKKAHTKSQELMLELKKHILRLEEAAAANAASANAAAAAAAAAA</sequence>
<comment type="caution">
    <text evidence="3">The sequence shown here is derived from an EMBL/GenBank/DDBJ whole genome shotgun (WGS) entry which is preliminary data.</text>
</comment>
<gene>
    <name evidence="3" type="ORF">RFI_28232</name>
</gene>
<protein>
    <submittedName>
        <fullName evidence="3">Dynactin</fullName>
    </submittedName>
</protein>
<dbReference type="Proteomes" id="UP000023152">
    <property type="component" value="Unassembled WGS sequence"/>
</dbReference>
<evidence type="ECO:0000256" key="1">
    <source>
        <dbReference type="SAM" id="Coils"/>
    </source>
</evidence>
<evidence type="ECO:0000313" key="3">
    <source>
        <dbReference type="EMBL" id="ETO09155.1"/>
    </source>
</evidence>
<feature type="compositionally biased region" description="Low complexity" evidence="2">
    <location>
        <begin position="110"/>
        <end position="126"/>
    </location>
</feature>
<keyword evidence="4" id="KW-1185">Reference proteome</keyword>
<dbReference type="Gene3D" id="2.30.30.190">
    <property type="entry name" value="CAP Gly-rich-like domain"/>
    <property type="match status" value="1"/>
</dbReference>
<dbReference type="OrthoDB" id="2130750at2759"/>